<keyword evidence="2" id="KW-1185">Reference proteome</keyword>
<evidence type="ECO:0000313" key="2">
    <source>
        <dbReference type="Proteomes" id="UP001472866"/>
    </source>
</evidence>
<protein>
    <submittedName>
        <fullName evidence="1">ANK_REP_REGION domain-containing protein</fullName>
    </submittedName>
</protein>
<dbReference type="PANTHER" id="PTHR46586">
    <property type="entry name" value="ANKYRIN REPEAT-CONTAINING PROTEIN"/>
    <property type="match status" value="1"/>
</dbReference>
<dbReference type="PANTHER" id="PTHR46586:SF3">
    <property type="entry name" value="ANKYRIN REPEAT-CONTAINING PROTEIN"/>
    <property type="match status" value="1"/>
</dbReference>
<dbReference type="AlphaFoldDB" id="A0AAX4P0L2"/>
<accession>A0AAX4P0L2</accession>
<organism evidence="1 2">
    <name type="scientific">Chloropicon roscoffensis</name>
    <dbReference type="NCBI Taxonomy" id="1461544"/>
    <lineage>
        <taxon>Eukaryota</taxon>
        <taxon>Viridiplantae</taxon>
        <taxon>Chlorophyta</taxon>
        <taxon>Chloropicophyceae</taxon>
        <taxon>Chloropicales</taxon>
        <taxon>Chloropicaceae</taxon>
        <taxon>Chloropicon</taxon>
    </lineage>
</organism>
<dbReference type="InterPro" id="IPR052050">
    <property type="entry name" value="SecEffector_AnkRepeat"/>
</dbReference>
<gene>
    <name evidence="1" type="ORF">HKI87_01g09650</name>
</gene>
<dbReference type="EMBL" id="CP151501">
    <property type="protein sequence ID" value="WZN59439.1"/>
    <property type="molecule type" value="Genomic_DNA"/>
</dbReference>
<sequence length="298" mass="32879">MEGLPEGVWAHVASFLNTQLDGLAFAVTCKGFASIWSESQLARESKRKGRRASFARVLNANLDLLDQHQVTRSDLWFLWAHAVMLREREVGKATIIEVSRALDALANGLAANGNTHVLLELHSRSERGVALSPDKILSAGAKVGRIEVMAMCVDELGAKPDVWTSAAAAGEGNLHALKWLRSLDPPCPWHVGTCWSAARGGHLDCLRFAREEGGCEWDEDTCAEAAGAGNLDVLKWARTRDPPCPWDEWTPWRAAKTGHLGVLRWCQEHNCPVNRRACAREAGREGHAEIIEFFRLGY</sequence>
<dbReference type="Proteomes" id="UP001472866">
    <property type="component" value="Chromosome 01"/>
</dbReference>
<dbReference type="SUPFAM" id="SSF140860">
    <property type="entry name" value="Pseudo ankyrin repeat-like"/>
    <property type="match status" value="1"/>
</dbReference>
<evidence type="ECO:0000313" key="1">
    <source>
        <dbReference type="EMBL" id="WZN59439.1"/>
    </source>
</evidence>
<name>A0AAX4P0L2_9CHLO</name>
<proteinExistence type="predicted"/>
<reference evidence="1 2" key="1">
    <citation type="submission" date="2024-03" db="EMBL/GenBank/DDBJ databases">
        <title>Complete genome sequence of the green alga Chloropicon roscoffensis RCC1871.</title>
        <authorList>
            <person name="Lemieux C."/>
            <person name="Pombert J.-F."/>
            <person name="Otis C."/>
            <person name="Turmel M."/>
        </authorList>
    </citation>
    <scope>NUCLEOTIDE SEQUENCE [LARGE SCALE GENOMIC DNA]</scope>
    <source>
        <strain evidence="1 2">RCC1871</strain>
    </source>
</reference>